<feature type="compositionally biased region" description="Acidic residues" evidence="1">
    <location>
        <begin position="477"/>
        <end position="492"/>
    </location>
</feature>
<evidence type="ECO:0000256" key="1">
    <source>
        <dbReference type="SAM" id="MobiDB-lite"/>
    </source>
</evidence>
<reference evidence="3" key="1">
    <citation type="submission" date="2023-07" db="EMBL/GenBank/DDBJ databases">
        <title>A chromosome-level genome assembly of Lolium multiflorum.</title>
        <authorList>
            <person name="Chen Y."/>
            <person name="Copetti D."/>
            <person name="Kolliker R."/>
            <person name="Studer B."/>
        </authorList>
    </citation>
    <scope>NUCLEOTIDE SEQUENCE</scope>
    <source>
        <strain evidence="3">02402/16</strain>
        <tissue evidence="3">Leaf</tissue>
    </source>
</reference>
<proteinExistence type="predicted"/>
<keyword evidence="4" id="KW-1185">Reference proteome</keyword>
<name>A0AAD8SB29_LOLMU</name>
<organism evidence="3 4">
    <name type="scientific">Lolium multiflorum</name>
    <name type="common">Italian ryegrass</name>
    <name type="synonym">Lolium perenne subsp. multiflorum</name>
    <dbReference type="NCBI Taxonomy" id="4521"/>
    <lineage>
        <taxon>Eukaryota</taxon>
        <taxon>Viridiplantae</taxon>
        <taxon>Streptophyta</taxon>
        <taxon>Embryophyta</taxon>
        <taxon>Tracheophyta</taxon>
        <taxon>Spermatophyta</taxon>
        <taxon>Magnoliopsida</taxon>
        <taxon>Liliopsida</taxon>
        <taxon>Poales</taxon>
        <taxon>Poaceae</taxon>
        <taxon>BOP clade</taxon>
        <taxon>Pooideae</taxon>
        <taxon>Poodae</taxon>
        <taxon>Poeae</taxon>
        <taxon>Poeae Chloroplast Group 2 (Poeae type)</taxon>
        <taxon>Loliodinae</taxon>
        <taxon>Loliinae</taxon>
        <taxon>Lolium</taxon>
    </lineage>
</organism>
<dbReference type="AlphaFoldDB" id="A0AAD8SB29"/>
<feature type="region of interest" description="Disordered" evidence="1">
    <location>
        <begin position="257"/>
        <end position="351"/>
    </location>
</feature>
<sequence>MVITKALVERGFSFPPSDFFSEILKAYGLQPHNISPNSVLAISNHVTLCEGHLRVTPELPLFQYYFTVKKEKIRQTSELATCGSITFMLRPGRVYPHTDRHESARYWSGGFFYLKDVSDPASDKKLPEFKNSPASETPAWTQCPHLSESPQLTRAVRRICKLTEEGLSGKDLTMSWFTKRIQPLQHRDRLMFHYTGRDDPMRATKDNLSADAIDKRIRLLIKIPRELHVHVCNIDIHSNGSGTALEALEEGELGTLLRVPHSGNNDPEAASEAEVPEAPRLTKRKKAAPSSPAAKPKAPEAKPRIAKKKVKPSPASIPLLQKWRSRPRPHPLSDPKDVINVDDLPEDPIDKDTRKLHEDLRTHVLEQRQEIELLQSRDADNQKAIALLETRIKSFEGAGTYQRPQESSARGVASLVLATCKAYFPTMNFADVSRGIPKGTNMRALLAETQGYDRLFVGRVNHSLWYNKHGLPSGSLDAEDEDEEELEDDFAEEGSGSSGSRRRGLQR</sequence>
<dbReference type="Pfam" id="PF04195">
    <property type="entry name" value="Transposase_28"/>
    <property type="match status" value="1"/>
</dbReference>
<dbReference type="Proteomes" id="UP001231189">
    <property type="component" value="Unassembled WGS sequence"/>
</dbReference>
<dbReference type="InterPro" id="IPR007321">
    <property type="entry name" value="Transposase_28"/>
</dbReference>
<accession>A0AAD8SB29</accession>
<feature type="region of interest" description="Disordered" evidence="1">
    <location>
        <begin position="471"/>
        <end position="507"/>
    </location>
</feature>
<feature type="domain" description="Transposase (putative) gypsy type" evidence="2">
    <location>
        <begin position="2"/>
        <end position="69"/>
    </location>
</feature>
<dbReference type="EMBL" id="JAUUTY010000004">
    <property type="protein sequence ID" value="KAK1648670.1"/>
    <property type="molecule type" value="Genomic_DNA"/>
</dbReference>
<dbReference type="PANTHER" id="PTHR33026:SF7">
    <property type="entry name" value="OS03G0100275 PROTEIN"/>
    <property type="match status" value="1"/>
</dbReference>
<dbReference type="PANTHER" id="PTHR33026">
    <property type="entry name" value="OS06G0360600 PROTEIN"/>
    <property type="match status" value="1"/>
</dbReference>
<comment type="caution">
    <text evidence="3">The sequence shown here is derived from an EMBL/GenBank/DDBJ whole genome shotgun (WGS) entry which is preliminary data.</text>
</comment>
<gene>
    <name evidence="3" type="ORF">QYE76_066475</name>
</gene>
<evidence type="ECO:0000313" key="4">
    <source>
        <dbReference type="Proteomes" id="UP001231189"/>
    </source>
</evidence>
<evidence type="ECO:0000313" key="3">
    <source>
        <dbReference type="EMBL" id="KAK1648670.1"/>
    </source>
</evidence>
<protein>
    <recommendedName>
        <fullName evidence="2">Transposase (putative) gypsy type domain-containing protein</fullName>
    </recommendedName>
</protein>
<evidence type="ECO:0000259" key="2">
    <source>
        <dbReference type="Pfam" id="PF04195"/>
    </source>
</evidence>